<dbReference type="KEGG" id="sta:STHERM_c20520"/>
<keyword evidence="2 6" id="KW-0054">Arabinose catabolism</keyword>
<dbReference type="EC" id="5.3.1.4" evidence="6"/>
<dbReference type="Gene3D" id="3.40.50.10940">
    <property type="match status" value="1"/>
</dbReference>
<evidence type="ECO:0000256" key="1">
    <source>
        <dbReference type="ARBA" id="ARBA00022723"/>
    </source>
</evidence>
<dbReference type="CDD" id="cd03557">
    <property type="entry name" value="L-arabinose_isomerase"/>
    <property type="match status" value="1"/>
</dbReference>
<comment type="similarity">
    <text evidence="6">Belongs to the arabinose isomerase family.</text>
</comment>
<comment type="function">
    <text evidence="6">Catalyzes the conversion of L-arabinose to L-ribulose.</text>
</comment>
<dbReference type="RefSeq" id="WP_013314825.1">
    <property type="nucleotide sequence ID" value="NC_014484.1"/>
</dbReference>
<comment type="catalytic activity">
    <reaction evidence="6">
        <text>beta-L-arabinopyranose = L-ribulose</text>
        <dbReference type="Rhea" id="RHEA:14821"/>
        <dbReference type="ChEBI" id="CHEBI:16880"/>
        <dbReference type="ChEBI" id="CHEBI:40886"/>
        <dbReference type="EC" id="5.3.1.4"/>
    </reaction>
</comment>
<reference key="1">
    <citation type="submission" date="2009-08" db="EMBL/GenBank/DDBJ databases">
        <title>The genome sequence of Spirochaeta thermophila DSM6192.</title>
        <authorList>
            <person name="Angelov A."/>
            <person name="Mientus M."/>
            <person name="Wittenberg S."/>
            <person name="Lehmann R."/>
            <person name="Liesegang H."/>
            <person name="Daniel R."/>
            <person name="Liebl W."/>
        </authorList>
    </citation>
    <scope>NUCLEOTIDE SEQUENCE</scope>
    <source>
        <strain>DSM 6192</strain>
    </source>
</reference>
<comment type="pathway">
    <text evidence="6">Carbohydrate degradation; L-arabinose degradation via L-ribulose; D-xylulose 5-phosphate from L-arabinose (bacterial route): step 1/3.</text>
</comment>
<keyword evidence="3 6" id="KW-0464">Manganese</keyword>
<keyword evidence="1 6" id="KW-0479">Metal-binding</keyword>
<dbReference type="AlphaFoldDB" id="E0RQT0"/>
<dbReference type="NCBIfam" id="NF002795">
    <property type="entry name" value="PRK02929.1"/>
    <property type="match status" value="1"/>
</dbReference>
<gene>
    <name evidence="6" type="primary">araA</name>
    <name evidence="10" type="ordered locus">STHERM_c20520</name>
</gene>
<evidence type="ECO:0000313" key="10">
    <source>
        <dbReference type="EMBL" id="ADN02986.1"/>
    </source>
</evidence>
<dbReference type="InterPro" id="IPR009015">
    <property type="entry name" value="Fucose_isomerase_N/cen_sf"/>
</dbReference>
<protein>
    <recommendedName>
        <fullName evidence="6">L-arabinose isomerase</fullName>
        <ecNumber evidence="6">5.3.1.4</ecNumber>
    </recommendedName>
</protein>
<reference evidence="10 11" key="2">
    <citation type="journal article" date="2010" name="J. Bacteriol.">
        <title>Genome sequence of the polysaccharide-degrading, thermophilic anaerobe Spirochaeta thermophila DSM 6192.</title>
        <authorList>
            <person name="Angelov A."/>
            <person name="Liebl S."/>
            <person name="Ballschmiter M."/>
            <person name="Bomeke M."/>
            <person name="Lehmann R."/>
            <person name="Liesegang H."/>
            <person name="Daniel R."/>
            <person name="Liebl W."/>
        </authorList>
    </citation>
    <scope>NUCLEOTIDE SEQUENCE [LARGE SCALE GENOMIC DNA]</scope>
    <source>
        <strain evidence="11">ATCC 49972 / DSM 6192 / RI 19.B1</strain>
    </source>
</reference>
<dbReference type="GO" id="GO:0030145">
    <property type="term" value="F:manganese ion binding"/>
    <property type="evidence" value="ECO:0007669"/>
    <property type="project" value="UniProtKB-UniRule"/>
</dbReference>
<dbReference type="PANTHER" id="PTHR38464">
    <property type="entry name" value="L-ARABINOSE ISOMERASE"/>
    <property type="match status" value="1"/>
</dbReference>
<evidence type="ECO:0000256" key="2">
    <source>
        <dbReference type="ARBA" id="ARBA00022935"/>
    </source>
</evidence>
<feature type="binding site" evidence="6">
    <location>
        <position position="445"/>
    </location>
    <ligand>
        <name>Mn(2+)</name>
        <dbReference type="ChEBI" id="CHEBI:29035"/>
    </ligand>
</feature>
<dbReference type="Pfam" id="PF24856">
    <property type="entry name" value="AraA_central"/>
    <property type="match status" value="1"/>
</dbReference>
<comment type="cofactor">
    <cofactor evidence="6">
        <name>Mn(2+)</name>
        <dbReference type="ChEBI" id="CHEBI:29035"/>
    </cofactor>
    <text evidence="6">Binds 1 Mn(2+) ion per subunit.</text>
</comment>
<evidence type="ECO:0000256" key="4">
    <source>
        <dbReference type="ARBA" id="ARBA00023235"/>
    </source>
</evidence>
<dbReference type="UniPathway" id="UPA00145">
    <property type="reaction ID" value="UER00565"/>
</dbReference>
<dbReference type="SUPFAM" id="SSF53743">
    <property type="entry name" value="FucI/AraA N-terminal and middle domains"/>
    <property type="match status" value="1"/>
</dbReference>
<dbReference type="HOGENOM" id="CLU_045663_0_0_12"/>
<evidence type="ECO:0000256" key="6">
    <source>
        <dbReference type="HAMAP-Rule" id="MF_00519"/>
    </source>
</evidence>
<sequence>MIDLSRYRFWFLTGSQYLYGMETLEKVDEHAKRMVEGLNADSLLPCPIEWKPVLKSPDEIRRVFEEANVDPSCAGVITWMHTFSPSKMWVGGLSINRKPLLHLHTQFNRDIPWDAIDMDFMNLNQSAHGDREHGFLHARMRLPRKVVVGHWEAPHVRERIGVWMRVACAVADGREGQVVRFGDNMREVAVTEGDKVAAQIRFGWSVNGWGVGELARLLQEIPEGEVERTLAAYRERYEFPEDEGALASIREQARIECALRRFLEEHRGIAFTTTFEDLHGLPQLPGLAVQRLMEDGYGFGAEGDWKTAALVRAVKVMSTGLPGGTSFMEDYTYHLESGKEAVLGAHMLEVCPSIAGRTPRIEVHPLSIGGKADPARLVFEAAPGPALNASLIDLGNRFRLLINEVESIPIPQPMPKLPVARVLWRPKPDFLTAAGAWILAGGAHHTVFSTSITREYLEDWAEMMGLEYVLIDERLDDLETFKRELRWNEVYWSLTSMNQGG</sequence>
<dbReference type="eggNOG" id="COG2160">
    <property type="taxonomic scope" value="Bacteria"/>
</dbReference>
<dbReference type="InterPro" id="IPR038583">
    <property type="entry name" value="AraA_N_sf"/>
</dbReference>
<dbReference type="InterPro" id="IPR024664">
    <property type="entry name" value="Ara_Isoase_C"/>
</dbReference>
<dbReference type="PIRSF" id="PIRSF001478">
    <property type="entry name" value="L-ara_isomerase"/>
    <property type="match status" value="1"/>
</dbReference>
<accession>E0RQT0</accession>
<evidence type="ECO:0000259" key="8">
    <source>
        <dbReference type="Pfam" id="PF11762"/>
    </source>
</evidence>
<dbReference type="PANTHER" id="PTHR38464:SF1">
    <property type="entry name" value="L-ARABINOSE ISOMERASE"/>
    <property type="match status" value="1"/>
</dbReference>
<dbReference type="InterPro" id="IPR003762">
    <property type="entry name" value="Lara_isomerase"/>
</dbReference>
<evidence type="ECO:0000256" key="3">
    <source>
        <dbReference type="ARBA" id="ARBA00023211"/>
    </source>
</evidence>
<evidence type="ECO:0000259" key="7">
    <source>
        <dbReference type="Pfam" id="PF02610"/>
    </source>
</evidence>
<evidence type="ECO:0000259" key="9">
    <source>
        <dbReference type="Pfam" id="PF24856"/>
    </source>
</evidence>
<dbReference type="Pfam" id="PF11762">
    <property type="entry name" value="Arabinose_Iso_C"/>
    <property type="match status" value="1"/>
</dbReference>
<feature type="binding site" evidence="6">
    <location>
        <position position="302"/>
    </location>
    <ligand>
        <name>Mn(2+)</name>
        <dbReference type="ChEBI" id="CHEBI:29035"/>
    </ligand>
</feature>
<keyword evidence="4 6" id="KW-0413">Isomerase</keyword>
<evidence type="ECO:0000256" key="5">
    <source>
        <dbReference type="ARBA" id="ARBA00023277"/>
    </source>
</evidence>
<feature type="domain" description="L-arabinose isomerase C-terminal" evidence="8">
    <location>
        <begin position="324"/>
        <end position="467"/>
    </location>
</feature>
<dbReference type="InterPro" id="IPR004216">
    <property type="entry name" value="Fuc/Ara_isomerase_C"/>
</dbReference>
<keyword evidence="5 6" id="KW-0119">Carbohydrate metabolism</keyword>
<dbReference type="GO" id="GO:0008733">
    <property type="term" value="F:L-arabinose isomerase activity"/>
    <property type="evidence" value="ECO:0007669"/>
    <property type="project" value="UniProtKB-UniRule"/>
</dbReference>
<dbReference type="Pfam" id="PF02610">
    <property type="entry name" value="AraA_N"/>
    <property type="match status" value="1"/>
</dbReference>
<feature type="domain" description="L-arabinose isomerase N-terminal" evidence="7">
    <location>
        <begin position="8"/>
        <end position="172"/>
    </location>
</feature>
<name>E0RQT0_WINT6</name>
<dbReference type="SUPFAM" id="SSF50443">
    <property type="entry name" value="FucI/AraA C-terminal domain-like"/>
    <property type="match status" value="1"/>
</dbReference>
<dbReference type="GO" id="GO:0019569">
    <property type="term" value="P:L-arabinose catabolic process to D-xylulose 5-phosphate"/>
    <property type="evidence" value="ECO:0007669"/>
    <property type="project" value="UniProtKB-UniRule"/>
</dbReference>
<feature type="domain" description="L-arabinose isomerase central" evidence="9">
    <location>
        <begin position="177"/>
        <end position="320"/>
    </location>
</feature>
<feature type="binding site" evidence="6">
    <location>
        <position position="329"/>
    </location>
    <ligand>
        <name>Mn(2+)</name>
        <dbReference type="ChEBI" id="CHEBI:29035"/>
    </ligand>
</feature>
<dbReference type="GO" id="GO:0005829">
    <property type="term" value="C:cytosol"/>
    <property type="evidence" value="ECO:0007669"/>
    <property type="project" value="TreeGrafter"/>
</dbReference>
<evidence type="ECO:0000313" key="11">
    <source>
        <dbReference type="Proteomes" id="UP000001296"/>
    </source>
</evidence>
<dbReference type="PaxDb" id="665571-STHERM_c20520"/>
<proteinExistence type="inferred from homology"/>
<dbReference type="InterPro" id="IPR055389">
    <property type="entry name" value="AraA_N"/>
</dbReference>
<dbReference type="EMBL" id="CP001698">
    <property type="protein sequence ID" value="ADN02986.1"/>
    <property type="molecule type" value="Genomic_DNA"/>
</dbReference>
<dbReference type="HAMAP" id="MF_00519">
    <property type="entry name" value="Arabinose_Isome"/>
    <property type="match status" value="1"/>
</dbReference>
<feature type="binding site" evidence="6">
    <location>
        <position position="346"/>
    </location>
    <ligand>
        <name>Mn(2+)</name>
        <dbReference type="ChEBI" id="CHEBI:29035"/>
    </ligand>
</feature>
<dbReference type="Proteomes" id="UP000001296">
    <property type="component" value="Chromosome"/>
</dbReference>
<dbReference type="InterPro" id="IPR055390">
    <property type="entry name" value="AraA_central"/>
</dbReference>
<organism evidence="10 11">
    <name type="scientific">Winmispira thermophila (strain ATCC 49972 / DSM 6192 / RI 19.B1)</name>
    <name type="common">Spirochaeta thermophila</name>
    <dbReference type="NCBI Taxonomy" id="665571"/>
    <lineage>
        <taxon>Bacteria</taxon>
        <taxon>Pseudomonadati</taxon>
        <taxon>Spirochaetota</taxon>
        <taxon>Spirochaetia</taxon>
        <taxon>Winmispirales</taxon>
        <taxon>Winmispiraceae</taxon>
        <taxon>Winmispira</taxon>
    </lineage>
</organism>